<dbReference type="Proteomes" id="UP001189429">
    <property type="component" value="Unassembled WGS sequence"/>
</dbReference>
<name>A0ABN9WKV9_9DINO</name>
<comment type="caution">
    <text evidence="1">The sequence shown here is derived from an EMBL/GenBank/DDBJ whole genome shotgun (WGS) entry which is preliminary data.</text>
</comment>
<protein>
    <submittedName>
        <fullName evidence="1">Uncharacterized protein</fullName>
    </submittedName>
</protein>
<evidence type="ECO:0000313" key="2">
    <source>
        <dbReference type="Proteomes" id="UP001189429"/>
    </source>
</evidence>
<proteinExistence type="predicted"/>
<sequence>MFIFWFDGYAFVHKSPGKLFKRSDHRLVVGMYALPASSRFTTSCSTSLLGWRLTSSEELDASREKVMESIGMTLPATQNSILNMARQVEFDTTALRARRARSSETAAFREHRIFVANSGGESRIDAVETCDEDANK</sequence>
<accession>A0ABN9WKV9</accession>
<organism evidence="1 2">
    <name type="scientific">Prorocentrum cordatum</name>
    <dbReference type="NCBI Taxonomy" id="2364126"/>
    <lineage>
        <taxon>Eukaryota</taxon>
        <taxon>Sar</taxon>
        <taxon>Alveolata</taxon>
        <taxon>Dinophyceae</taxon>
        <taxon>Prorocentrales</taxon>
        <taxon>Prorocentraceae</taxon>
        <taxon>Prorocentrum</taxon>
    </lineage>
</organism>
<gene>
    <name evidence="1" type="ORF">PCOR1329_LOCUS67203</name>
</gene>
<keyword evidence="2" id="KW-1185">Reference proteome</keyword>
<evidence type="ECO:0000313" key="1">
    <source>
        <dbReference type="EMBL" id="CAK0885641.1"/>
    </source>
</evidence>
<dbReference type="EMBL" id="CAUYUJ010018698">
    <property type="protein sequence ID" value="CAK0885641.1"/>
    <property type="molecule type" value="Genomic_DNA"/>
</dbReference>
<reference evidence="1" key="1">
    <citation type="submission" date="2023-10" db="EMBL/GenBank/DDBJ databases">
        <authorList>
            <person name="Chen Y."/>
            <person name="Shah S."/>
            <person name="Dougan E. K."/>
            <person name="Thang M."/>
            <person name="Chan C."/>
        </authorList>
    </citation>
    <scope>NUCLEOTIDE SEQUENCE [LARGE SCALE GENOMIC DNA]</scope>
</reference>